<proteinExistence type="predicted"/>
<organism evidence="1 2">
    <name type="scientific">Palleniella muris</name>
    <dbReference type="NCBI Taxonomy" id="3038145"/>
    <lineage>
        <taxon>Bacteria</taxon>
        <taxon>Pseudomonadati</taxon>
        <taxon>Bacteroidota</taxon>
        <taxon>Bacteroidia</taxon>
        <taxon>Bacteroidales</taxon>
        <taxon>Prevotellaceae</taxon>
        <taxon>Palleniella</taxon>
    </lineage>
</organism>
<protein>
    <submittedName>
        <fullName evidence="1">Rhamnogalacturonan acetylesterase</fullName>
    </submittedName>
</protein>
<dbReference type="Proteomes" id="UP000308886">
    <property type="component" value="Unassembled WGS sequence"/>
</dbReference>
<evidence type="ECO:0000313" key="1">
    <source>
        <dbReference type="EMBL" id="TGX84230.1"/>
    </source>
</evidence>
<comment type="caution">
    <text evidence="1">The sequence shown here is derived from an EMBL/GenBank/DDBJ whole genome shotgun (WGS) entry which is preliminary data.</text>
</comment>
<gene>
    <name evidence="1" type="ORF">E5358_00930</name>
</gene>
<name>A0AC61QUK2_9BACT</name>
<keyword evidence="2" id="KW-1185">Reference proteome</keyword>
<reference evidence="1" key="1">
    <citation type="submission" date="2019-04" db="EMBL/GenBank/DDBJ databases">
        <title>Microbes associate with the intestines of laboratory mice.</title>
        <authorList>
            <person name="Navarre W."/>
            <person name="Wong E."/>
            <person name="Huang K."/>
            <person name="Tropini C."/>
            <person name="Ng K."/>
            <person name="Yu B."/>
        </authorList>
    </citation>
    <scope>NUCLEOTIDE SEQUENCE</scope>
    <source>
        <strain evidence="1">NM73_A23</strain>
    </source>
</reference>
<sequence>MTKRYLLFLLMSLSAALSLNAQTFDFDMAKDGKGLKSGFLSVEVPDGNYLVRVTFGSKKRAGETTLRCENRRLLAHNLVTKKKEMKTLEFVVNKRSPFITNDKRVRIKEREKNYFTWDDKLTLEIAGEAPAVTAVHIEPANDVPTIYLCGNSTVVDQAYEPWASWGQMITRWFGPEVAVSNHAESGLAAFSFLAQNRLDKIMTTLKKGDWVIVEFGHNDEKYKGDGFGAWYHYSYNLKIFVDRVRKAGAEIVFCTPTQRRAWESDNKTIKNTHGDYPAAMKALAARENVPVIDLNMMTKTFFETLGYEDSKRALVHYPKGTFEGQTKDFADNTHFNPYGAYEVAKLVVLGMKQLDLPMAKYLRDTDAENAEWKNFSPATPDDWKTFKWVPSPMTEFLKPDGN</sequence>
<accession>A0AC61QUK2</accession>
<evidence type="ECO:0000313" key="2">
    <source>
        <dbReference type="Proteomes" id="UP000308886"/>
    </source>
</evidence>
<dbReference type="EMBL" id="SRZC01000001">
    <property type="protein sequence ID" value="TGX84230.1"/>
    <property type="molecule type" value="Genomic_DNA"/>
</dbReference>